<dbReference type="Gene3D" id="3.10.170.20">
    <property type="match status" value="1"/>
</dbReference>
<proteinExistence type="predicted"/>
<comment type="caution">
    <text evidence="1">The sequence shown here is derived from an EMBL/GenBank/DDBJ whole genome shotgun (WGS) entry which is preliminary data.</text>
</comment>
<dbReference type="OrthoDB" id="527990at2759"/>
<dbReference type="AlphaFoldDB" id="A0A7I8V744"/>
<reference evidence="1 2" key="1">
    <citation type="submission" date="2020-08" db="EMBL/GenBank/DDBJ databases">
        <authorList>
            <person name="Hejnol A."/>
        </authorList>
    </citation>
    <scope>NUCLEOTIDE SEQUENCE [LARGE SCALE GENOMIC DNA]</scope>
</reference>
<evidence type="ECO:0000313" key="2">
    <source>
        <dbReference type="Proteomes" id="UP000549394"/>
    </source>
</evidence>
<name>A0A7I8V744_9ANNE</name>
<dbReference type="SUPFAM" id="SSF55486">
    <property type="entry name" value="Metalloproteases ('zincins'), catalytic domain"/>
    <property type="match status" value="1"/>
</dbReference>
<sequence length="187" mass="21740">MILLWKNVNIDPIFVQFSHSENIYHHFNKRSTELQNLRISVEYDDSVKKLGNQKENLVKNTLIEEAIKFWNKALKVKKPLKKLLLTRLCKSNRIVFEKGKPEFSCLDGCKEISSCGNISIPEYHLKKCRVAKKVQNWYETHEEGTEGSGILDRDFILYVSAKETNRCGERDTIAYAAFCHQDALTDR</sequence>
<protein>
    <submittedName>
        <fullName evidence="1">DgyrCDS1339</fullName>
    </submittedName>
</protein>
<accession>A0A7I8V744</accession>
<organism evidence="1 2">
    <name type="scientific">Dimorphilus gyrociliatus</name>
    <dbReference type="NCBI Taxonomy" id="2664684"/>
    <lineage>
        <taxon>Eukaryota</taxon>
        <taxon>Metazoa</taxon>
        <taxon>Spiralia</taxon>
        <taxon>Lophotrochozoa</taxon>
        <taxon>Annelida</taxon>
        <taxon>Polychaeta</taxon>
        <taxon>Polychaeta incertae sedis</taxon>
        <taxon>Dinophilidae</taxon>
        <taxon>Dimorphilus</taxon>
    </lineage>
</organism>
<dbReference type="Proteomes" id="UP000549394">
    <property type="component" value="Unassembled WGS sequence"/>
</dbReference>
<gene>
    <name evidence="1" type="ORF">DGYR_LOCUS1300</name>
</gene>
<dbReference type="EMBL" id="CAJFCJ010000002">
    <property type="protein sequence ID" value="CAD5112097.1"/>
    <property type="molecule type" value="Genomic_DNA"/>
</dbReference>
<evidence type="ECO:0000313" key="1">
    <source>
        <dbReference type="EMBL" id="CAD5112097.1"/>
    </source>
</evidence>
<keyword evidence="2" id="KW-1185">Reference proteome</keyword>